<evidence type="ECO:0000313" key="2">
    <source>
        <dbReference type="EMBL" id="KAJ9610371.1"/>
    </source>
</evidence>
<keyword evidence="3" id="KW-1185">Reference proteome</keyword>
<accession>A0AA38XBM2</accession>
<feature type="compositionally biased region" description="Polar residues" evidence="1">
    <location>
        <begin position="56"/>
        <end position="65"/>
    </location>
</feature>
<protein>
    <recommendedName>
        <fullName evidence="4">NADAR domain-containing protein</fullName>
    </recommendedName>
</protein>
<dbReference type="Proteomes" id="UP001172673">
    <property type="component" value="Unassembled WGS sequence"/>
</dbReference>
<feature type="compositionally biased region" description="Low complexity" evidence="1">
    <location>
        <begin position="343"/>
        <end position="352"/>
    </location>
</feature>
<dbReference type="Gene3D" id="1.10.357.40">
    <property type="entry name" value="YbiA-like"/>
    <property type="match status" value="1"/>
</dbReference>
<feature type="region of interest" description="Disordered" evidence="1">
    <location>
        <begin position="165"/>
        <end position="237"/>
    </location>
</feature>
<evidence type="ECO:0000256" key="1">
    <source>
        <dbReference type="SAM" id="MobiDB-lite"/>
    </source>
</evidence>
<feature type="compositionally biased region" description="Low complexity" evidence="1">
    <location>
        <begin position="311"/>
        <end position="330"/>
    </location>
</feature>
<name>A0AA38XBM2_9EURO</name>
<feature type="region of interest" description="Disordered" evidence="1">
    <location>
        <begin position="44"/>
        <end position="65"/>
    </location>
</feature>
<feature type="region of interest" description="Disordered" evidence="1">
    <location>
        <begin position="307"/>
        <end position="384"/>
    </location>
</feature>
<feature type="compositionally biased region" description="Low complexity" evidence="1">
    <location>
        <begin position="370"/>
        <end position="379"/>
    </location>
</feature>
<comment type="caution">
    <text evidence="2">The sequence shown here is derived from an EMBL/GenBank/DDBJ whole genome shotgun (WGS) entry which is preliminary data.</text>
</comment>
<sequence>MASKYVDEQHQRMFKNFGHQEYAINTKPTPQQSEVQAIPPSAQYATQWPRSDRPQQNKQQTPNFDGTKITNSHILFWHGPLSNWSTNALFSGKTALDLLLPRLVADRINHPSEQALSTRLLARHQFNCGEQFMMACKGWLFERDQIMEAQSQRFTDEAMEGLCRTVMGQPQPPSPSPSPAPPQDTKTSPRAESRSRSRSRSATRDTSPRAKSGSRSRSRSPSREPTPQKLSREPRVPAEHLAAIRKSTLVQVLQTSEPKYQKLLGRQSRNFDDRVWKPASKHVVVSACIARAENDNELRRLYNLAGNAVPQTQQQQNTNTNTNTQTRPGSPGRGRKRKSLDLTNNTAATTTTGSPGRGKKRASPDRDTTTDTTQNNDTTAQPPAKRIRTFVEGSPVDRIWGVGLNWKDAACDNERNWRGENRLGKCHDEAAKYVRENRIGVKMK</sequence>
<gene>
    <name evidence="2" type="ORF">H2200_005148</name>
</gene>
<dbReference type="EMBL" id="JAPDRK010000007">
    <property type="protein sequence ID" value="KAJ9610371.1"/>
    <property type="molecule type" value="Genomic_DNA"/>
</dbReference>
<dbReference type="SUPFAM" id="SSF143990">
    <property type="entry name" value="YbiA-like"/>
    <property type="match status" value="2"/>
</dbReference>
<dbReference type="AlphaFoldDB" id="A0AA38XBM2"/>
<organism evidence="2 3">
    <name type="scientific">Cladophialophora chaetospira</name>
    <dbReference type="NCBI Taxonomy" id="386627"/>
    <lineage>
        <taxon>Eukaryota</taxon>
        <taxon>Fungi</taxon>
        <taxon>Dikarya</taxon>
        <taxon>Ascomycota</taxon>
        <taxon>Pezizomycotina</taxon>
        <taxon>Eurotiomycetes</taxon>
        <taxon>Chaetothyriomycetidae</taxon>
        <taxon>Chaetothyriales</taxon>
        <taxon>Herpotrichiellaceae</taxon>
        <taxon>Cladophialophora</taxon>
    </lineage>
</organism>
<evidence type="ECO:0000313" key="3">
    <source>
        <dbReference type="Proteomes" id="UP001172673"/>
    </source>
</evidence>
<feature type="compositionally biased region" description="Pro residues" evidence="1">
    <location>
        <begin position="170"/>
        <end position="182"/>
    </location>
</feature>
<proteinExistence type="predicted"/>
<reference evidence="2" key="1">
    <citation type="submission" date="2022-10" db="EMBL/GenBank/DDBJ databases">
        <title>Culturing micro-colonial fungi from biological soil crusts in the Mojave desert and describing Neophaeococcomyces mojavensis, and introducing the new genera and species Taxawa tesnikishii.</title>
        <authorList>
            <person name="Kurbessoian T."/>
            <person name="Stajich J.E."/>
        </authorList>
    </citation>
    <scope>NUCLEOTIDE SEQUENCE</scope>
    <source>
        <strain evidence="2">TK_41</strain>
    </source>
</reference>
<dbReference type="InterPro" id="IPR037238">
    <property type="entry name" value="YbiA-like_sf"/>
</dbReference>
<evidence type="ECO:0008006" key="4">
    <source>
        <dbReference type="Google" id="ProtNLM"/>
    </source>
</evidence>